<feature type="domain" description="HMA" evidence="2">
    <location>
        <begin position="1"/>
        <end position="64"/>
    </location>
</feature>
<dbReference type="EMBL" id="JABWMJ010000013">
    <property type="protein sequence ID" value="NUZ08427.1"/>
    <property type="molecule type" value="Genomic_DNA"/>
</dbReference>
<dbReference type="AlphaFoldDB" id="A0A7Y6NSA6"/>
<comment type="caution">
    <text evidence="3">The sequence shown here is derived from an EMBL/GenBank/DDBJ whole genome shotgun (WGS) entry which is preliminary data.</text>
</comment>
<dbReference type="PROSITE" id="PS50846">
    <property type="entry name" value="HMA_2"/>
    <property type="match status" value="1"/>
</dbReference>
<evidence type="ECO:0000259" key="2">
    <source>
        <dbReference type="PROSITE" id="PS50846"/>
    </source>
</evidence>
<dbReference type="InterPro" id="IPR017969">
    <property type="entry name" value="Heavy-metal-associated_CS"/>
</dbReference>
<keyword evidence="4" id="KW-1185">Reference proteome</keyword>
<dbReference type="Proteomes" id="UP000529637">
    <property type="component" value="Unassembled WGS sequence"/>
</dbReference>
<sequence>MISFQVSDMTCGHCVSTITKAIEAADKNATVNIDLASQRVAIEPTEADAQQLREAIEDAGYTPVAVPTDAVAPASKPRRGCCGG</sequence>
<evidence type="ECO:0000313" key="4">
    <source>
        <dbReference type="Proteomes" id="UP000529637"/>
    </source>
</evidence>
<dbReference type="InterPro" id="IPR036163">
    <property type="entry name" value="HMA_dom_sf"/>
</dbReference>
<evidence type="ECO:0000256" key="1">
    <source>
        <dbReference type="ARBA" id="ARBA00022723"/>
    </source>
</evidence>
<dbReference type="InterPro" id="IPR006121">
    <property type="entry name" value="HMA_dom"/>
</dbReference>
<accession>A0A7Y6NSA6</accession>
<dbReference type="CDD" id="cd00371">
    <property type="entry name" value="HMA"/>
    <property type="match status" value="1"/>
</dbReference>
<protein>
    <submittedName>
        <fullName evidence="3">Heavy-metal-associated domain-containing protein</fullName>
    </submittedName>
</protein>
<dbReference type="PROSITE" id="PS01047">
    <property type="entry name" value="HMA_1"/>
    <property type="match status" value="1"/>
</dbReference>
<proteinExistence type="predicted"/>
<dbReference type="GO" id="GO:0046872">
    <property type="term" value="F:metal ion binding"/>
    <property type="evidence" value="ECO:0007669"/>
    <property type="project" value="UniProtKB-KW"/>
</dbReference>
<dbReference type="Pfam" id="PF00403">
    <property type="entry name" value="HMA"/>
    <property type="match status" value="1"/>
</dbReference>
<organism evidence="3 4">
    <name type="scientific">Piscinibacter koreensis</name>
    <dbReference type="NCBI Taxonomy" id="2742824"/>
    <lineage>
        <taxon>Bacteria</taxon>
        <taxon>Pseudomonadati</taxon>
        <taxon>Pseudomonadota</taxon>
        <taxon>Betaproteobacteria</taxon>
        <taxon>Burkholderiales</taxon>
        <taxon>Sphaerotilaceae</taxon>
        <taxon>Piscinibacter</taxon>
    </lineage>
</organism>
<evidence type="ECO:0000313" key="3">
    <source>
        <dbReference type="EMBL" id="NUZ08427.1"/>
    </source>
</evidence>
<dbReference type="RefSeq" id="WP_176071265.1">
    <property type="nucleotide sequence ID" value="NZ_JABWMJ010000013.1"/>
</dbReference>
<keyword evidence="1" id="KW-0479">Metal-binding</keyword>
<reference evidence="3 4" key="1">
    <citation type="submission" date="2020-06" db="EMBL/GenBank/DDBJ databases">
        <title>Schlegella sp. ID0723 isolated from air conditioner.</title>
        <authorList>
            <person name="Kim D.Y."/>
            <person name="Kim D.-U."/>
        </authorList>
    </citation>
    <scope>NUCLEOTIDE SEQUENCE [LARGE SCALE GENOMIC DNA]</scope>
    <source>
        <strain evidence="3 4">ID0723</strain>
    </source>
</reference>
<gene>
    <name evidence="3" type="ORF">HQN59_21990</name>
</gene>
<name>A0A7Y6NSA6_9BURK</name>
<dbReference type="Gene3D" id="3.30.70.100">
    <property type="match status" value="1"/>
</dbReference>
<dbReference type="SUPFAM" id="SSF55008">
    <property type="entry name" value="HMA, heavy metal-associated domain"/>
    <property type="match status" value="1"/>
</dbReference>